<evidence type="ECO:0000313" key="2">
    <source>
        <dbReference type="Proteomes" id="UP000238392"/>
    </source>
</evidence>
<name>A0A2T0X5V8_9RHOB</name>
<dbReference type="Proteomes" id="UP000238392">
    <property type="component" value="Unassembled WGS sequence"/>
</dbReference>
<reference evidence="1 2" key="1">
    <citation type="submission" date="2018-03" db="EMBL/GenBank/DDBJ databases">
        <title>Genomic Encyclopedia of Archaeal and Bacterial Type Strains, Phase II (KMG-II): from individual species to whole genera.</title>
        <authorList>
            <person name="Goeker M."/>
        </authorList>
    </citation>
    <scope>NUCLEOTIDE SEQUENCE [LARGE SCALE GENOMIC DNA]</scope>
    <source>
        <strain evidence="1 2">DSM 100212</strain>
    </source>
</reference>
<sequence>MRLPVTMSNSRQGRYGEARFAELCQNPSAGVEAVVNKASDDEHGWDHVVDLVPYAMKHKPADLADHLVQCFAQIKTTRGEKVAARIKLSNALKAAKSPNPSFVFLFHQYSEHEVPVLYGRHIWEDEINWILEKAREVSVKEPQKPLHKVFLNLRFGQGDMVDGHPSDWMFKAVERLGAGRYSKAKIKVVETVGYEPFSHLGKLQFPTGTSLRDLVSHQLGMIDDLPVSRVQFFDRRFGIEVQTSDELGGGRIEISGREMPATLRLVSSDGRAIEIPAIVLTPSFLEVDDPEFRLRVDAGGINIFQSVGDQRQEFNYKLDVNQPRNLRQLIGLMCLLDWGVDDGVKFEVYIEEGEILSGEVTGLPPVESWVHMQAVAGLHILDIIGPGKCDKVEISHVEFNKCVKDMYFVASIVGAGSFNFQGVFAREIENFSGLLGYSFTEVGGWCIGAIYQFECKARGGADDMQVFYFSNSRILKRFSFRQPIEVFKKLVVLEFEKVRANLSDPHAVLLNGNFSELGCAVNEGRDISLDIR</sequence>
<proteinExistence type="predicted"/>
<gene>
    <name evidence="1" type="ORF">CLV74_101481</name>
</gene>
<protein>
    <submittedName>
        <fullName evidence="1">Uncharacterized protein</fullName>
    </submittedName>
</protein>
<accession>A0A2T0X5V8</accession>
<dbReference type="EMBL" id="PVTQ01000001">
    <property type="protein sequence ID" value="PRY94342.1"/>
    <property type="molecule type" value="Genomic_DNA"/>
</dbReference>
<dbReference type="AlphaFoldDB" id="A0A2T0X5V8"/>
<evidence type="ECO:0000313" key="1">
    <source>
        <dbReference type="EMBL" id="PRY94342.1"/>
    </source>
</evidence>
<keyword evidence="2" id="KW-1185">Reference proteome</keyword>
<comment type="caution">
    <text evidence="1">The sequence shown here is derived from an EMBL/GenBank/DDBJ whole genome shotgun (WGS) entry which is preliminary data.</text>
</comment>
<organism evidence="1 2">
    <name type="scientific">Donghicola tyrosinivorans</name>
    <dbReference type="NCBI Taxonomy" id="1652492"/>
    <lineage>
        <taxon>Bacteria</taxon>
        <taxon>Pseudomonadati</taxon>
        <taxon>Pseudomonadota</taxon>
        <taxon>Alphaproteobacteria</taxon>
        <taxon>Rhodobacterales</taxon>
        <taxon>Roseobacteraceae</taxon>
        <taxon>Donghicola</taxon>
    </lineage>
</organism>